<evidence type="ECO:0000313" key="3">
    <source>
        <dbReference type="Proteomes" id="UP000253782"/>
    </source>
</evidence>
<dbReference type="RefSeq" id="WP_114846026.1">
    <property type="nucleotide sequence ID" value="NZ_JBHSPE010000020.1"/>
</dbReference>
<dbReference type="Pfam" id="PF13723">
    <property type="entry name" value="Ketoacyl-synt_2"/>
    <property type="match status" value="1"/>
</dbReference>
<dbReference type="EMBL" id="QQAH01000011">
    <property type="protein sequence ID" value="RDD81313.1"/>
    <property type="molecule type" value="Genomic_DNA"/>
</dbReference>
<evidence type="ECO:0000313" key="2">
    <source>
        <dbReference type="EMBL" id="RDD81313.1"/>
    </source>
</evidence>
<dbReference type="Proteomes" id="UP000253782">
    <property type="component" value="Unassembled WGS sequence"/>
</dbReference>
<gene>
    <name evidence="2" type="ORF">DVJ77_13475</name>
</gene>
<accession>A0A369ULU5</accession>
<reference evidence="2 3" key="1">
    <citation type="submission" date="2018-07" db="EMBL/GenBank/DDBJ databases">
        <title>Dyella tabacisoli L4-6T, whole genome shotgun sequence.</title>
        <authorList>
            <person name="Zhou X.-K."/>
            <person name="Li W.-J."/>
            <person name="Duan Y.-Q."/>
        </authorList>
    </citation>
    <scope>NUCLEOTIDE SEQUENCE [LARGE SCALE GENOMIC DNA]</scope>
    <source>
        <strain evidence="2 3">L4-6</strain>
    </source>
</reference>
<dbReference type="AlphaFoldDB" id="A0A369ULU5"/>
<name>A0A369ULU5_9GAMM</name>
<dbReference type="GO" id="GO:0016746">
    <property type="term" value="F:acyltransferase activity"/>
    <property type="evidence" value="ECO:0007669"/>
    <property type="project" value="InterPro"/>
</dbReference>
<comment type="caution">
    <text evidence="2">The sequence shown here is derived from an EMBL/GenBank/DDBJ whole genome shotgun (WGS) entry which is preliminary data.</text>
</comment>
<evidence type="ECO:0000259" key="1">
    <source>
        <dbReference type="Pfam" id="PF13723"/>
    </source>
</evidence>
<feature type="domain" description="Beta-ketoacyl synthase-like N-terminal" evidence="1">
    <location>
        <begin position="41"/>
        <end position="197"/>
    </location>
</feature>
<protein>
    <recommendedName>
        <fullName evidence="1">Beta-ketoacyl synthase-like N-terminal domain-containing protein</fullName>
    </recommendedName>
</protein>
<sequence length="264" mass="28174">MKPLYIETISLYGPGLPSWQEAALTLLAPETYREDMVGPLQSTFLSSGIKRKTSQHMQLAIYAADKALEGTDTDPNDIEFVFASSEGDLNIAHHICYSLTLEGKPVSPTKFQNVILNAAAGHLGILMKNTASATTVTAASHSLAVGLLQSYTTSLTESTPILYVAYDAPALLKIDPDAAPIDPFSVGFLLSPSPSKRSIASIRLSLQDGTQITPVENANLSRVSTRSSAAGVLPLMIALAKQQQETVVLPYSNQQVLSVEVTPC</sequence>
<organism evidence="2 3">
    <name type="scientific">Dyella tabacisoli</name>
    <dbReference type="NCBI Taxonomy" id="2282381"/>
    <lineage>
        <taxon>Bacteria</taxon>
        <taxon>Pseudomonadati</taxon>
        <taxon>Pseudomonadota</taxon>
        <taxon>Gammaproteobacteria</taxon>
        <taxon>Lysobacterales</taxon>
        <taxon>Rhodanobacteraceae</taxon>
        <taxon>Dyella</taxon>
    </lineage>
</organism>
<dbReference type="InterPro" id="IPR014030">
    <property type="entry name" value="Ketoacyl_synth_N"/>
</dbReference>
<proteinExistence type="predicted"/>
<dbReference type="InterPro" id="IPR016039">
    <property type="entry name" value="Thiolase-like"/>
</dbReference>
<dbReference type="OrthoDB" id="9798676at2"/>
<dbReference type="SUPFAM" id="SSF53901">
    <property type="entry name" value="Thiolase-like"/>
    <property type="match status" value="1"/>
</dbReference>
<keyword evidence="3" id="KW-1185">Reference proteome</keyword>